<dbReference type="PANTHER" id="PTHR12778">
    <property type="entry name" value="SOLUTE CARRIER FAMILY 33 ACETYL-COA TRANSPORTER -RELATED"/>
    <property type="match status" value="1"/>
</dbReference>
<feature type="transmembrane region" description="Helical" evidence="6">
    <location>
        <begin position="393"/>
        <end position="412"/>
    </location>
</feature>
<feature type="transmembrane region" description="Helical" evidence="6">
    <location>
        <begin position="271"/>
        <end position="293"/>
    </location>
</feature>
<feature type="transmembrane region" description="Helical" evidence="6">
    <location>
        <begin position="168"/>
        <end position="190"/>
    </location>
</feature>
<feature type="transmembrane region" description="Helical" evidence="6">
    <location>
        <begin position="300"/>
        <end position="320"/>
    </location>
</feature>
<evidence type="ECO:0000256" key="4">
    <source>
        <dbReference type="ARBA" id="ARBA00022989"/>
    </source>
</evidence>
<keyword evidence="2" id="KW-0813">Transport</keyword>
<dbReference type="RefSeq" id="WP_073122152.1">
    <property type="nucleotide sequence ID" value="NZ_FRAA01000003.1"/>
</dbReference>
<dbReference type="Gene3D" id="1.20.1250.20">
    <property type="entry name" value="MFS general substrate transporter like domains"/>
    <property type="match status" value="2"/>
</dbReference>
<evidence type="ECO:0000313" key="7">
    <source>
        <dbReference type="EMBL" id="SHK15163.1"/>
    </source>
</evidence>
<comment type="subcellular location">
    <subcellularLocation>
        <location evidence="1">Membrane</location>
        <topology evidence="1">Multi-pass membrane protein</topology>
    </subcellularLocation>
</comment>
<keyword evidence="8" id="KW-1185">Reference proteome</keyword>
<dbReference type="InterPro" id="IPR036259">
    <property type="entry name" value="MFS_trans_sf"/>
</dbReference>
<dbReference type="EMBL" id="FRAA01000003">
    <property type="protein sequence ID" value="SHK15163.1"/>
    <property type="molecule type" value="Genomic_DNA"/>
</dbReference>
<name>A0A1M6Q4W5_REIAG</name>
<evidence type="ECO:0000256" key="5">
    <source>
        <dbReference type="ARBA" id="ARBA00023136"/>
    </source>
</evidence>
<dbReference type="GO" id="GO:0022857">
    <property type="term" value="F:transmembrane transporter activity"/>
    <property type="evidence" value="ECO:0007669"/>
    <property type="project" value="InterPro"/>
</dbReference>
<feature type="transmembrane region" description="Helical" evidence="6">
    <location>
        <begin position="105"/>
        <end position="130"/>
    </location>
</feature>
<dbReference type="AlphaFoldDB" id="A0A1M6Q4W5"/>
<proteinExistence type="predicted"/>
<dbReference type="GO" id="GO:0016020">
    <property type="term" value="C:membrane"/>
    <property type="evidence" value="ECO:0007669"/>
    <property type="project" value="UniProtKB-SubCell"/>
</dbReference>
<dbReference type="Proteomes" id="UP000184474">
    <property type="component" value="Unassembled WGS sequence"/>
</dbReference>
<dbReference type="InterPro" id="IPR004752">
    <property type="entry name" value="AmpG_permease/AT-1"/>
</dbReference>
<evidence type="ECO:0000256" key="6">
    <source>
        <dbReference type="SAM" id="Phobius"/>
    </source>
</evidence>
<dbReference type="STRING" id="156994.SAMN04488028_103169"/>
<dbReference type="PANTHER" id="PTHR12778:SF10">
    <property type="entry name" value="MAJOR FACILITATOR SUPERFAMILY DOMAIN-CONTAINING PROTEIN 3"/>
    <property type="match status" value="1"/>
</dbReference>
<dbReference type="Pfam" id="PF07690">
    <property type="entry name" value="MFS_1"/>
    <property type="match status" value="1"/>
</dbReference>
<feature type="transmembrane region" description="Helical" evidence="6">
    <location>
        <begin position="326"/>
        <end position="350"/>
    </location>
</feature>
<sequence length="421" mass="47475">MIKANTNPWNWIPTLYFAQGLPYVMVMTVSVIMYKNLDISNGEIAFYTSWLYLPWVIKPIWSPLVDIIGSKRRWVVMMQLLLGASLACVALTIPMDSFFQYSLAFLWLMAFSSATHDIAADGLYLIALNSGQQSFFVGIRSTFYRISMIAGQGLLVVLAGYFEETMPSIQMAWSTVFGVVSALFFGFFIYHQLFLPKAEEPVTVKKTGRQVLAEFFETFRLFFTKPDLLMTIAFLMTYRLGESQLVKLSSPFLLDDVTVGGLGLSTQEVGVMYGTFGVLALTIGGIVGGVLASRNGLKHWIWWMMLAINLPNLVYVYLSFFQPESYVLITTAVVVEQFGYGFGFTGYMLYMLYVSQGNYSTAHYAIATGFMALGMMLPGMVSGWVQELVGYKYFFIWVMIATIPSFVITRFLKIDKDFGKK</sequence>
<feature type="transmembrane region" description="Helical" evidence="6">
    <location>
        <begin position="44"/>
        <end position="62"/>
    </location>
</feature>
<feature type="transmembrane region" description="Helical" evidence="6">
    <location>
        <begin position="362"/>
        <end position="381"/>
    </location>
</feature>
<feature type="transmembrane region" description="Helical" evidence="6">
    <location>
        <begin position="142"/>
        <end position="162"/>
    </location>
</feature>
<protein>
    <submittedName>
        <fullName evidence="7">MFS transporter, PAT family, beta-lactamase induction signal transducer AmpG</fullName>
    </submittedName>
</protein>
<feature type="transmembrane region" description="Helical" evidence="6">
    <location>
        <begin position="219"/>
        <end position="238"/>
    </location>
</feature>
<reference evidence="8" key="1">
    <citation type="submission" date="2016-11" db="EMBL/GenBank/DDBJ databases">
        <authorList>
            <person name="Varghese N."/>
            <person name="Submissions S."/>
        </authorList>
    </citation>
    <scope>NUCLEOTIDE SEQUENCE [LARGE SCALE GENOMIC DNA]</scope>
    <source>
        <strain evidence="8">DSM 26134</strain>
    </source>
</reference>
<evidence type="ECO:0000256" key="3">
    <source>
        <dbReference type="ARBA" id="ARBA00022692"/>
    </source>
</evidence>
<dbReference type="InterPro" id="IPR011701">
    <property type="entry name" value="MFS"/>
</dbReference>
<keyword evidence="4 6" id="KW-1133">Transmembrane helix</keyword>
<evidence type="ECO:0000256" key="2">
    <source>
        <dbReference type="ARBA" id="ARBA00022448"/>
    </source>
</evidence>
<accession>A0A1M6Q4W5</accession>
<evidence type="ECO:0000313" key="8">
    <source>
        <dbReference type="Proteomes" id="UP000184474"/>
    </source>
</evidence>
<evidence type="ECO:0000256" key="1">
    <source>
        <dbReference type="ARBA" id="ARBA00004141"/>
    </source>
</evidence>
<organism evidence="7 8">
    <name type="scientific">Reichenbachiella agariperforans</name>
    <dbReference type="NCBI Taxonomy" id="156994"/>
    <lineage>
        <taxon>Bacteria</taxon>
        <taxon>Pseudomonadati</taxon>
        <taxon>Bacteroidota</taxon>
        <taxon>Cytophagia</taxon>
        <taxon>Cytophagales</taxon>
        <taxon>Reichenbachiellaceae</taxon>
        <taxon>Reichenbachiella</taxon>
    </lineage>
</organism>
<dbReference type="SUPFAM" id="SSF103473">
    <property type="entry name" value="MFS general substrate transporter"/>
    <property type="match status" value="1"/>
</dbReference>
<gene>
    <name evidence="7" type="ORF">SAMN04488028_103169</name>
</gene>
<keyword evidence="3 6" id="KW-0812">Transmembrane</keyword>
<keyword evidence="5 6" id="KW-0472">Membrane</keyword>
<feature type="transmembrane region" description="Helical" evidence="6">
    <location>
        <begin position="12"/>
        <end position="32"/>
    </location>
</feature>
<feature type="transmembrane region" description="Helical" evidence="6">
    <location>
        <begin position="74"/>
        <end position="93"/>
    </location>
</feature>